<reference evidence="1" key="1">
    <citation type="submission" date="2020-11" db="EMBL/GenBank/DDBJ databases">
        <authorList>
            <person name="Tran Van P."/>
        </authorList>
    </citation>
    <scope>NUCLEOTIDE SEQUENCE</scope>
</reference>
<accession>A0A7R9CGM2</accession>
<protein>
    <submittedName>
        <fullName evidence="1">Uncharacterized protein</fullName>
    </submittedName>
</protein>
<gene>
    <name evidence="1" type="ORF">TCEB3V08_LOCUS3458</name>
</gene>
<organism evidence="1">
    <name type="scientific">Timema cristinae</name>
    <name type="common">Walking stick</name>
    <dbReference type="NCBI Taxonomy" id="61476"/>
    <lineage>
        <taxon>Eukaryota</taxon>
        <taxon>Metazoa</taxon>
        <taxon>Ecdysozoa</taxon>
        <taxon>Arthropoda</taxon>
        <taxon>Hexapoda</taxon>
        <taxon>Insecta</taxon>
        <taxon>Pterygota</taxon>
        <taxon>Neoptera</taxon>
        <taxon>Polyneoptera</taxon>
        <taxon>Phasmatodea</taxon>
        <taxon>Timematodea</taxon>
        <taxon>Timematoidea</taxon>
        <taxon>Timematidae</taxon>
        <taxon>Timema</taxon>
    </lineage>
</organism>
<dbReference type="AlphaFoldDB" id="A0A7R9CGM2"/>
<proteinExistence type="predicted"/>
<dbReference type="EMBL" id="OC317320">
    <property type="protein sequence ID" value="CAD7396103.1"/>
    <property type="molecule type" value="Genomic_DNA"/>
</dbReference>
<sequence length="108" mass="11977">MRLRHYDDDTGKTHCLRKGEGSYGCDTLPTGSSPEAGVPDMTVISDIDEVGINRNLQVRYGRDQIYAPHPLAPRNRKCSGVMILHCSPGITAEANGWEPRRLQTREAV</sequence>
<evidence type="ECO:0000313" key="1">
    <source>
        <dbReference type="EMBL" id="CAD7396103.1"/>
    </source>
</evidence>
<name>A0A7R9CGM2_TIMCR</name>